<organism evidence="9 10">
    <name type="scientific">Chromobacterium aquaticum</name>
    <dbReference type="NCBI Taxonomy" id="467180"/>
    <lineage>
        <taxon>Bacteria</taxon>
        <taxon>Pseudomonadati</taxon>
        <taxon>Pseudomonadota</taxon>
        <taxon>Betaproteobacteria</taxon>
        <taxon>Neisseriales</taxon>
        <taxon>Chromobacteriaceae</taxon>
        <taxon>Chromobacterium</taxon>
    </lineage>
</organism>
<evidence type="ECO:0000256" key="7">
    <source>
        <dbReference type="SAM" id="Phobius"/>
    </source>
</evidence>
<evidence type="ECO:0000259" key="8">
    <source>
        <dbReference type="PROSITE" id="PS50850"/>
    </source>
</evidence>
<feature type="transmembrane region" description="Helical" evidence="7">
    <location>
        <begin position="383"/>
        <end position="402"/>
    </location>
</feature>
<feature type="transmembrane region" description="Helical" evidence="7">
    <location>
        <begin position="475"/>
        <end position="495"/>
    </location>
</feature>
<keyword evidence="2" id="KW-0813">Transport</keyword>
<feature type="transmembrane region" description="Helical" evidence="7">
    <location>
        <begin position="358"/>
        <end position="377"/>
    </location>
</feature>
<keyword evidence="4 7" id="KW-0812">Transmembrane</keyword>
<evidence type="ECO:0000313" key="9">
    <source>
        <dbReference type="EMBL" id="MFC4488773.1"/>
    </source>
</evidence>
<dbReference type="NCBIfam" id="TIGR00711">
    <property type="entry name" value="efflux_EmrB"/>
    <property type="match status" value="1"/>
</dbReference>
<keyword evidence="10" id="KW-1185">Reference proteome</keyword>
<evidence type="ECO:0000256" key="6">
    <source>
        <dbReference type="ARBA" id="ARBA00023136"/>
    </source>
</evidence>
<feature type="transmembrane region" description="Helical" evidence="7">
    <location>
        <begin position="191"/>
        <end position="214"/>
    </location>
</feature>
<accession>A0ABV8ZQN2</accession>
<keyword evidence="6 7" id="KW-0472">Membrane</keyword>
<evidence type="ECO:0000256" key="4">
    <source>
        <dbReference type="ARBA" id="ARBA00022692"/>
    </source>
</evidence>
<dbReference type="InterPro" id="IPR005829">
    <property type="entry name" value="Sugar_transporter_CS"/>
</dbReference>
<comment type="subcellular location">
    <subcellularLocation>
        <location evidence="1">Cell membrane</location>
        <topology evidence="1">Multi-pass membrane protein</topology>
    </subcellularLocation>
</comment>
<dbReference type="PROSITE" id="PS00216">
    <property type="entry name" value="SUGAR_TRANSPORT_1"/>
    <property type="match status" value="1"/>
</dbReference>
<feature type="transmembrane region" description="Helical" evidence="7">
    <location>
        <begin position="254"/>
        <end position="273"/>
    </location>
</feature>
<feature type="transmembrane region" description="Helical" evidence="7">
    <location>
        <begin position="329"/>
        <end position="351"/>
    </location>
</feature>
<proteinExistence type="predicted"/>
<feature type="transmembrane region" description="Helical" evidence="7">
    <location>
        <begin position="164"/>
        <end position="185"/>
    </location>
</feature>
<feature type="transmembrane region" description="Helical" evidence="7">
    <location>
        <begin position="294"/>
        <end position="317"/>
    </location>
</feature>
<dbReference type="InterPro" id="IPR004638">
    <property type="entry name" value="EmrB-like"/>
</dbReference>
<feature type="transmembrane region" description="Helical" evidence="7">
    <location>
        <begin position="226"/>
        <end position="248"/>
    </location>
</feature>
<dbReference type="InterPro" id="IPR036259">
    <property type="entry name" value="MFS_trans_sf"/>
</dbReference>
<evidence type="ECO:0000256" key="1">
    <source>
        <dbReference type="ARBA" id="ARBA00004651"/>
    </source>
</evidence>
<dbReference type="Gene3D" id="1.20.1250.20">
    <property type="entry name" value="MFS general substrate transporter like domains"/>
    <property type="match status" value="1"/>
</dbReference>
<dbReference type="CDD" id="cd17321">
    <property type="entry name" value="MFS_MMR_MDR_like"/>
    <property type="match status" value="1"/>
</dbReference>
<dbReference type="PANTHER" id="PTHR42718">
    <property type="entry name" value="MAJOR FACILITATOR SUPERFAMILY MULTIDRUG TRANSPORTER MFSC"/>
    <property type="match status" value="1"/>
</dbReference>
<keyword evidence="5 7" id="KW-1133">Transmembrane helix</keyword>
<feature type="transmembrane region" description="Helical" evidence="7">
    <location>
        <begin position="75"/>
        <end position="92"/>
    </location>
</feature>
<dbReference type="Proteomes" id="UP001595999">
    <property type="component" value="Unassembled WGS sequence"/>
</dbReference>
<feature type="transmembrane region" description="Helical" evidence="7">
    <location>
        <begin position="104"/>
        <end position="126"/>
    </location>
</feature>
<evidence type="ECO:0000256" key="2">
    <source>
        <dbReference type="ARBA" id="ARBA00022448"/>
    </source>
</evidence>
<dbReference type="PANTHER" id="PTHR42718:SF46">
    <property type="entry name" value="BLR6921 PROTEIN"/>
    <property type="match status" value="1"/>
</dbReference>
<name>A0ABV8ZQN2_9NEIS</name>
<dbReference type="InterPro" id="IPR020846">
    <property type="entry name" value="MFS_dom"/>
</dbReference>
<feature type="domain" description="Major facilitator superfamily (MFS) profile" evidence="8">
    <location>
        <begin position="37"/>
        <end position="499"/>
    </location>
</feature>
<dbReference type="Pfam" id="PF07690">
    <property type="entry name" value="MFS_1"/>
    <property type="match status" value="1"/>
</dbReference>
<reference evidence="10" key="1">
    <citation type="journal article" date="2019" name="Int. J. Syst. Evol. Microbiol.">
        <title>The Global Catalogue of Microorganisms (GCM) 10K type strain sequencing project: providing services to taxonomists for standard genome sequencing and annotation.</title>
        <authorList>
            <consortium name="The Broad Institute Genomics Platform"/>
            <consortium name="The Broad Institute Genome Sequencing Center for Infectious Disease"/>
            <person name="Wu L."/>
            <person name="Ma J."/>
        </authorList>
    </citation>
    <scope>NUCLEOTIDE SEQUENCE [LARGE SCALE GENOMIC DNA]</scope>
    <source>
        <strain evidence="10">CGMCC 4.7608</strain>
    </source>
</reference>
<sequence>MNDKLPPDPCCRLASVSTEPHGHAAQRRPDASGRWLALGVLSLAQLMDVLDNTIVNIALPSAQHDLGFSSADRQWIVTGYTLAFGSLLLLGGRLSDLFGRRRMFLIGVIGLLLASAMGGAAASFNALLLARIGQGACAALLAPAALSLLSVIFSDQAEERGRAFAVFGAVSGVGGVLGLLLGGVLTEALSWRWSLYINLIFGAVALLGALAFLPRDDSPQRMPLDLSGAIAATLGLLGIVSGLGNAAANGWSGLGTLGPLLAGLGLMIAFVLIEHHAEQPMLPLRIVLDRTRGGAYLTLGVTGMGMFAVFLFLSYYLQDILKFGPILSGAAFLPMIGAVVVSSIVSGAALFPRMGPRWLVSAGCGLAAVGMAMFTAIDANSSYAAHILPPLLVSGLGFGMIISPVQNAATSGVQHQDAGAASALVSAAQQIGGAIGIAVFNSLSSTAIAAHTARHAASASRPASIIDATLAGNHLVFGAACGAFLCGGILATLLFRSGPIAPRPLA</sequence>
<dbReference type="SUPFAM" id="SSF103473">
    <property type="entry name" value="MFS general substrate transporter"/>
    <property type="match status" value="1"/>
</dbReference>
<dbReference type="InterPro" id="IPR011701">
    <property type="entry name" value="MFS"/>
</dbReference>
<protein>
    <submittedName>
        <fullName evidence="9">DHA2 family efflux MFS transporter permease subunit</fullName>
    </submittedName>
</protein>
<dbReference type="RefSeq" id="WP_269326069.1">
    <property type="nucleotide sequence ID" value="NZ_JAJOHW010000112.1"/>
</dbReference>
<evidence type="ECO:0000313" key="10">
    <source>
        <dbReference type="Proteomes" id="UP001595999"/>
    </source>
</evidence>
<comment type="caution">
    <text evidence="9">The sequence shown here is derived from an EMBL/GenBank/DDBJ whole genome shotgun (WGS) entry which is preliminary data.</text>
</comment>
<keyword evidence="3" id="KW-1003">Cell membrane</keyword>
<feature type="transmembrane region" description="Helical" evidence="7">
    <location>
        <begin position="132"/>
        <end position="152"/>
    </location>
</feature>
<evidence type="ECO:0000256" key="3">
    <source>
        <dbReference type="ARBA" id="ARBA00022475"/>
    </source>
</evidence>
<gene>
    <name evidence="9" type="ORF">ACFO0R_03995</name>
</gene>
<dbReference type="PROSITE" id="PS50850">
    <property type="entry name" value="MFS"/>
    <property type="match status" value="1"/>
</dbReference>
<dbReference type="Gene3D" id="1.20.1720.10">
    <property type="entry name" value="Multidrug resistance protein D"/>
    <property type="match status" value="1"/>
</dbReference>
<evidence type="ECO:0000256" key="5">
    <source>
        <dbReference type="ARBA" id="ARBA00022989"/>
    </source>
</evidence>
<dbReference type="EMBL" id="JBHSEK010000002">
    <property type="protein sequence ID" value="MFC4488773.1"/>
    <property type="molecule type" value="Genomic_DNA"/>
</dbReference>